<dbReference type="NCBIfam" id="NF033679">
    <property type="entry name" value="DNRLRE_dom"/>
    <property type="match status" value="1"/>
</dbReference>
<dbReference type="EMBL" id="JBHRTS010000004">
    <property type="protein sequence ID" value="MFC3194280.1"/>
    <property type="molecule type" value="Genomic_DNA"/>
</dbReference>
<proteinExistence type="predicted"/>
<keyword evidence="1" id="KW-0732">Signal</keyword>
<accession>A0ABV7J853</accession>
<evidence type="ECO:0000256" key="1">
    <source>
        <dbReference type="SAM" id="SignalP"/>
    </source>
</evidence>
<evidence type="ECO:0000313" key="2">
    <source>
        <dbReference type="EMBL" id="MFC3194280.1"/>
    </source>
</evidence>
<feature type="signal peptide" evidence="1">
    <location>
        <begin position="1"/>
        <end position="18"/>
    </location>
</feature>
<gene>
    <name evidence="2" type="ORF">ACFODZ_08520</name>
</gene>
<evidence type="ECO:0000313" key="3">
    <source>
        <dbReference type="Proteomes" id="UP001595533"/>
    </source>
</evidence>
<protein>
    <submittedName>
        <fullName evidence="2">DNRLRE domain-containing protein</fullName>
    </submittedName>
</protein>
<dbReference type="RefSeq" id="WP_157892749.1">
    <property type="nucleotide sequence ID" value="NZ_JBHRTS010000004.1"/>
</dbReference>
<reference evidence="3" key="1">
    <citation type="journal article" date="2019" name="Int. J. Syst. Evol. Microbiol.">
        <title>The Global Catalogue of Microorganisms (GCM) 10K type strain sequencing project: providing services to taxonomists for standard genome sequencing and annotation.</title>
        <authorList>
            <consortium name="The Broad Institute Genomics Platform"/>
            <consortium name="The Broad Institute Genome Sequencing Center for Infectious Disease"/>
            <person name="Wu L."/>
            <person name="Ma J."/>
        </authorList>
    </citation>
    <scope>NUCLEOTIDE SEQUENCE [LARGE SCALE GENOMIC DNA]</scope>
    <source>
        <strain evidence="3">KCTC 42953</strain>
    </source>
</reference>
<organism evidence="2 3">
    <name type="scientific">Marinicella sediminis</name>
    <dbReference type="NCBI Taxonomy" id="1792834"/>
    <lineage>
        <taxon>Bacteria</taxon>
        <taxon>Pseudomonadati</taxon>
        <taxon>Pseudomonadota</taxon>
        <taxon>Gammaproteobacteria</taxon>
        <taxon>Lysobacterales</taxon>
        <taxon>Marinicellaceae</taxon>
        <taxon>Marinicella</taxon>
    </lineage>
</organism>
<name>A0ABV7J853_9GAMM</name>
<keyword evidence="3" id="KW-1185">Reference proteome</keyword>
<dbReference type="Proteomes" id="UP001595533">
    <property type="component" value="Unassembled WGS sequence"/>
</dbReference>
<sequence>MKKLLLIGLTCAGMQASAEQLILSPTQDNTLYESQADPLSNGAGDYLFAGRTGQNADYTLRRTVMAFDVTALPANVLINSVTLELTVSRQLMPGSIAIHRATSDWGEGTSDAPGQEGGGAIATFGDATWINAFHGDDNTAGIPWNSVGGDFLPAATFSAPYSANETLFIESTALIDDVRFWHDNPAANFGWFIRGNEVDDNAAVRFNSRENAVTPPRLIIDYSVIESVQLTPAKDNTLYQDLTGSLSNGAGDKLFMGLIQNGEIRRGLMEFDFSAIPPYAMAISANLDLVVGNIPPTAQAANASLHLALAEWGAAGSVAPGAGGAGGVALTGDATWLHTFYDTATWTTAGGDFDSSASATAGFTDVNGETISFNDANAGSADMLTDVNLWIQDATANHGWVLLGDEQNNGNARSVASADASSNQPLLTIEYIIPDLIFADGFND</sequence>
<comment type="caution">
    <text evidence="2">The sequence shown here is derived from an EMBL/GenBank/DDBJ whole genome shotgun (WGS) entry which is preliminary data.</text>
</comment>
<feature type="chain" id="PRO_5046084349" evidence="1">
    <location>
        <begin position="19"/>
        <end position="444"/>
    </location>
</feature>